<accession>A0A2U1N1D7</accession>
<proteinExistence type="predicted"/>
<dbReference type="PANTHER" id="PTHR35509:SF6">
    <property type="entry name" value="ADENYLATE KINASE"/>
    <property type="match status" value="1"/>
</dbReference>
<evidence type="ECO:0000256" key="1">
    <source>
        <dbReference type="SAM" id="Phobius"/>
    </source>
</evidence>
<dbReference type="OrthoDB" id="439792at2759"/>
<dbReference type="InterPro" id="IPR053021">
    <property type="entry name" value="Chloroplast_ADK"/>
</dbReference>
<sequence length="341" mass="37672">MLEFILGLIYRIGTLMELVRVLALSFADDGKRSMGEGALAGMPLQLAGTRQILEYMDWGSDGAMGNFITTGAIGTKEVDEVDDIFILVAPQNAMGNCIDLPASSGIMQTMGGEKRLEYAASFEMCYQFSLLYYAGTQYPFMGALRPTGDEINHAFEGRTRDQVKKASGFWYDFIMSVVFKVAFSENLFHASFFIFSFSGKNVVKVTSDNWCIMRINFRFCCGTIIPWLLPQVFTPDSQVIKQMDTVLLPYFIALSVTASTHSLEGSLLAGRDPRFISISMSTIFLLGGLLLMFEGNCFLWGVLHCPNDIKNAADAPLLLQVKCEPCDDVPPGFKKICKPGG</sequence>
<keyword evidence="2" id="KW-0418">Kinase</keyword>
<evidence type="ECO:0000313" key="2">
    <source>
        <dbReference type="EMBL" id="PWA67287.1"/>
    </source>
</evidence>
<gene>
    <name evidence="2" type="ORF">CTI12_AA320400</name>
</gene>
<keyword evidence="1" id="KW-0812">Transmembrane</keyword>
<dbReference type="AlphaFoldDB" id="A0A2U1N1D7"/>
<keyword evidence="3" id="KW-1185">Reference proteome</keyword>
<organism evidence="2 3">
    <name type="scientific">Artemisia annua</name>
    <name type="common">Sweet wormwood</name>
    <dbReference type="NCBI Taxonomy" id="35608"/>
    <lineage>
        <taxon>Eukaryota</taxon>
        <taxon>Viridiplantae</taxon>
        <taxon>Streptophyta</taxon>
        <taxon>Embryophyta</taxon>
        <taxon>Tracheophyta</taxon>
        <taxon>Spermatophyta</taxon>
        <taxon>Magnoliopsida</taxon>
        <taxon>eudicotyledons</taxon>
        <taxon>Gunneridae</taxon>
        <taxon>Pentapetalae</taxon>
        <taxon>asterids</taxon>
        <taxon>campanulids</taxon>
        <taxon>Asterales</taxon>
        <taxon>Asteraceae</taxon>
        <taxon>Asteroideae</taxon>
        <taxon>Anthemideae</taxon>
        <taxon>Artemisiinae</taxon>
        <taxon>Artemisia</taxon>
    </lineage>
</organism>
<protein>
    <submittedName>
        <fullName evidence="2">Adenylate kinase</fullName>
    </submittedName>
</protein>
<name>A0A2U1N1D7_ARTAN</name>
<dbReference type="GO" id="GO:0016301">
    <property type="term" value="F:kinase activity"/>
    <property type="evidence" value="ECO:0007669"/>
    <property type="project" value="UniProtKB-KW"/>
</dbReference>
<dbReference type="STRING" id="35608.A0A2U1N1D7"/>
<dbReference type="EMBL" id="PKPP01003860">
    <property type="protein sequence ID" value="PWA67287.1"/>
    <property type="molecule type" value="Genomic_DNA"/>
</dbReference>
<reference evidence="2 3" key="1">
    <citation type="journal article" date="2018" name="Mol. Plant">
        <title>The genome of Artemisia annua provides insight into the evolution of Asteraceae family and artemisinin biosynthesis.</title>
        <authorList>
            <person name="Shen Q."/>
            <person name="Zhang L."/>
            <person name="Liao Z."/>
            <person name="Wang S."/>
            <person name="Yan T."/>
            <person name="Shi P."/>
            <person name="Liu M."/>
            <person name="Fu X."/>
            <person name="Pan Q."/>
            <person name="Wang Y."/>
            <person name="Lv Z."/>
            <person name="Lu X."/>
            <person name="Zhang F."/>
            <person name="Jiang W."/>
            <person name="Ma Y."/>
            <person name="Chen M."/>
            <person name="Hao X."/>
            <person name="Li L."/>
            <person name="Tang Y."/>
            <person name="Lv G."/>
            <person name="Zhou Y."/>
            <person name="Sun X."/>
            <person name="Brodelius P.E."/>
            <person name="Rose J.K.C."/>
            <person name="Tang K."/>
        </authorList>
    </citation>
    <scope>NUCLEOTIDE SEQUENCE [LARGE SCALE GENOMIC DNA]</scope>
    <source>
        <strain evidence="3">cv. Huhao1</strain>
        <tissue evidence="2">Leaf</tissue>
    </source>
</reference>
<keyword evidence="1" id="KW-1133">Transmembrane helix</keyword>
<feature type="transmembrane region" description="Helical" evidence="1">
    <location>
        <begin position="275"/>
        <end position="293"/>
    </location>
</feature>
<dbReference type="PANTHER" id="PTHR35509">
    <property type="entry name" value="DOMAIN PROTEIN, PUTATIVE (DUF1995)-RELATED"/>
    <property type="match status" value="1"/>
</dbReference>
<keyword evidence="2" id="KW-0808">Transferase</keyword>
<comment type="caution">
    <text evidence="2">The sequence shown here is derived from an EMBL/GenBank/DDBJ whole genome shotgun (WGS) entry which is preliminary data.</text>
</comment>
<dbReference type="Proteomes" id="UP000245207">
    <property type="component" value="Unassembled WGS sequence"/>
</dbReference>
<keyword evidence="1" id="KW-0472">Membrane</keyword>
<evidence type="ECO:0000313" key="3">
    <source>
        <dbReference type="Proteomes" id="UP000245207"/>
    </source>
</evidence>